<dbReference type="GO" id="GO:0005737">
    <property type="term" value="C:cytoplasm"/>
    <property type="evidence" value="ECO:0007669"/>
    <property type="project" value="TreeGrafter"/>
</dbReference>
<evidence type="ECO:0000256" key="1">
    <source>
        <dbReference type="ARBA" id="ARBA00022737"/>
    </source>
</evidence>
<dbReference type="EMBL" id="PITJ01000080">
    <property type="protein sequence ID" value="TBU04851.1"/>
    <property type="molecule type" value="Genomic_DNA"/>
</dbReference>
<protein>
    <recommendedName>
        <fullName evidence="5">PUM-HD domain-containing protein</fullName>
    </recommendedName>
</protein>
<dbReference type="VEuPathDB" id="MicrosporidiaDB:CWI37_0080p0050"/>
<dbReference type="PANTHER" id="PTHR12537">
    <property type="entry name" value="RNA BINDING PROTEIN PUMILIO-RELATED"/>
    <property type="match status" value="1"/>
</dbReference>
<proteinExistence type="predicted"/>
<evidence type="ECO:0000313" key="4">
    <source>
        <dbReference type="Proteomes" id="UP000292362"/>
    </source>
</evidence>
<accession>A0A4Q9LCR4</accession>
<evidence type="ECO:0000313" key="3">
    <source>
        <dbReference type="EMBL" id="TBU04851.1"/>
    </source>
</evidence>
<dbReference type="Gene3D" id="1.25.10.10">
    <property type="entry name" value="Leucine-rich Repeat Variant"/>
    <property type="match status" value="1"/>
</dbReference>
<dbReference type="Proteomes" id="UP000292362">
    <property type="component" value="Unassembled WGS sequence"/>
</dbReference>
<reference evidence="3 4" key="1">
    <citation type="submission" date="2017-12" db="EMBL/GenBank/DDBJ databases">
        <authorList>
            <person name="Pombert J.-F."/>
            <person name="Haag K.L."/>
            <person name="Ebert D."/>
        </authorList>
    </citation>
    <scope>NUCLEOTIDE SEQUENCE [LARGE SCALE GENOMIC DNA]</scope>
    <source>
        <strain evidence="3">FI-OER-3-3</strain>
    </source>
</reference>
<dbReference type="PROSITE" id="PS50302">
    <property type="entry name" value="PUM"/>
    <property type="match status" value="1"/>
</dbReference>
<dbReference type="AlphaFoldDB" id="A0A4Q9LCR4"/>
<feature type="repeat" description="Pumilio" evidence="2">
    <location>
        <begin position="370"/>
        <end position="406"/>
    </location>
</feature>
<dbReference type="SUPFAM" id="SSF48371">
    <property type="entry name" value="ARM repeat"/>
    <property type="match status" value="1"/>
</dbReference>
<sequence>MEKKHSVIEKPTNILMISIENGEDNTFEMNRPFKFVANNSMVTKSRGKFKKQVKDSKSPSLNDPLRISVSKEISKLMKNCILKYRSPSYGDVWSKKSNNDTEKQVKHTIDEKVEFSDFPELKNSTNENLKCKTNISYLFNSKNDIQSTILDQEEMKSRRITFGATPDASDYSVTESIFTEPFLKLCLDNDKRVKKYEKIFSSIYVHFWNIPDAINFYSQYYGVVPISFSSLIDTKRIFSPEDFESTRVFYEPWRNLQSQNEAEKITLSNLSVLMDVESIEMPEDDSEECLPLDNLSENSTFEEKVSYFTKMSKFFSINEVKRMQSLASLGILDFIFINTKEVAVGMHTNIIMQTILKTLTQEQIFLVVNQLGYDIGPISATKYGAYVVQIIISLAESKDLQTSIVKYIGANGYRLLKHPIGNYSIQKILRFQPRFVLNLFLSNLTDLCSNELGIRVFRRCSEFFDDYLDEIKKRLETTPNIDSKMMELVMSNFTGVKGSKS</sequence>
<dbReference type="InterPro" id="IPR011989">
    <property type="entry name" value="ARM-like"/>
</dbReference>
<dbReference type="InterPro" id="IPR001313">
    <property type="entry name" value="Pumilio_RNA-bd_rpt"/>
</dbReference>
<dbReference type="InterPro" id="IPR016024">
    <property type="entry name" value="ARM-type_fold"/>
</dbReference>
<dbReference type="GO" id="GO:0003729">
    <property type="term" value="F:mRNA binding"/>
    <property type="evidence" value="ECO:0007669"/>
    <property type="project" value="TreeGrafter"/>
</dbReference>
<name>A0A4Q9LCR4_9MICR</name>
<evidence type="ECO:0008006" key="5">
    <source>
        <dbReference type="Google" id="ProtNLM"/>
    </source>
</evidence>
<evidence type="ECO:0000256" key="2">
    <source>
        <dbReference type="PROSITE-ProRule" id="PRU00317"/>
    </source>
</evidence>
<organism evidence="3 4">
    <name type="scientific">Hamiltosporidium tvaerminnensis</name>
    <dbReference type="NCBI Taxonomy" id="1176355"/>
    <lineage>
        <taxon>Eukaryota</taxon>
        <taxon>Fungi</taxon>
        <taxon>Fungi incertae sedis</taxon>
        <taxon>Microsporidia</taxon>
        <taxon>Dubosqiidae</taxon>
        <taxon>Hamiltosporidium</taxon>
    </lineage>
</organism>
<gene>
    <name evidence="3" type="ORF">CWI37_0080p0050</name>
</gene>
<comment type="caution">
    <text evidence="3">The sequence shown here is derived from an EMBL/GenBank/DDBJ whole genome shotgun (WGS) entry which is preliminary data.</text>
</comment>
<dbReference type="GO" id="GO:0010608">
    <property type="term" value="P:post-transcriptional regulation of gene expression"/>
    <property type="evidence" value="ECO:0007669"/>
    <property type="project" value="TreeGrafter"/>
</dbReference>
<keyword evidence="1" id="KW-0677">Repeat</keyword>